<evidence type="ECO:0008006" key="3">
    <source>
        <dbReference type="Google" id="ProtNLM"/>
    </source>
</evidence>
<evidence type="ECO:0000313" key="2">
    <source>
        <dbReference type="Proteomes" id="UP001152622"/>
    </source>
</evidence>
<evidence type="ECO:0000313" key="1">
    <source>
        <dbReference type="EMBL" id="KAJ8377168.1"/>
    </source>
</evidence>
<gene>
    <name evidence="1" type="ORF">SKAU_G00077480</name>
</gene>
<dbReference type="InterPro" id="IPR036514">
    <property type="entry name" value="SGNH_hydro_sf"/>
</dbReference>
<dbReference type="Proteomes" id="UP001152622">
    <property type="component" value="Chromosome 2"/>
</dbReference>
<dbReference type="OrthoDB" id="10056446at2759"/>
<sequence length="149" mass="16493">MSISYQPASPIADEEQLFPGRTVTKVWCPTTKSAVEIFAEPDFGTASHIIVHTGTNDLRAQQERVAGSVRRVAGRAAEAFPSSKIIISTLLPRRDFHPFTIHRVTAEISHGFALIPNVYLAHHTPPSYLTTYMTTSICTSKLWRSSQTP</sequence>
<name>A0A9Q1G7Z2_SYNKA</name>
<dbReference type="Gene3D" id="3.40.50.1110">
    <property type="entry name" value="SGNH hydrolase"/>
    <property type="match status" value="1"/>
</dbReference>
<comment type="caution">
    <text evidence="1">The sequence shown here is derived from an EMBL/GenBank/DDBJ whole genome shotgun (WGS) entry which is preliminary data.</text>
</comment>
<accession>A0A9Q1G7Z2</accession>
<proteinExistence type="predicted"/>
<dbReference type="EMBL" id="JAINUF010000002">
    <property type="protein sequence ID" value="KAJ8377168.1"/>
    <property type="molecule type" value="Genomic_DNA"/>
</dbReference>
<dbReference type="SUPFAM" id="SSF52266">
    <property type="entry name" value="SGNH hydrolase"/>
    <property type="match status" value="1"/>
</dbReference>
<organism evidence="1 2">
    <name type="scientific">Synaphobranchus kaupii</name>
    <name type="common">Kaup's arrowtooth eel</name>
    <dbReference type="NCBI Taxonomy" id="118154"/>
    <lineage>
        <taxon>Eukaryota</taxon>
        <taxon>Metazoa</taxon>
        <taxon>Chordata</taxon>
        <taxon>Craniata</taxon>
        <taxon>Vertebrata</taxon>
        <taxon>Euteleostomi</taxon>
        <taxon>Actinopterygii</taxon>
        <taxon>Neopterygii</taxon>
        <taxon>Teleostei</taxon>
        <taxon>Anguilliformes</taxon>
        <taxon>Synaphobranchidae</taxon>
        <taxon>Synaphobranchus</taxon>
    </lineage>
</organism>
<dbReference type="AlphaFoldDB" id="A0A9Q1G7Z2"/>
<protein>
    <recommendedName>
        <fullName evidence="3">SGNH hydrolase-type esterase domain-containing protein</fullName>
    </recommendedName>
</protein>
<keyword evidence="2" id="KW-1185">Reference proteome</keyword>
<reference evidence="1" key="1">
    <citation type="journal article" date="2023" name="Science">
        <title>Genome structures resolve the early diversification of teleost fishes.</title>
        <authorList>
            <person name="Parey E."/>
            <person name="Louis A."/>
            <person name="Montfort J."/>
            <person name="Bouchez O."/>
            <person name="Roques C."/>
            <person name="Iampietro C."/>
            <person name="Lluch J."/>
            <person name="Castinel A."/>
            <person name="Donnadieu C."/>
            <person name="Desvignes T."/>
            <person name="Floi Bucao C."/>
            <person name="Jouanno E."/>
            <person name="Wen M."/>
            <person name="Mejri S."/>
            <person name="Dirks R."/>
            <person name="Jansen H."/>
            <person name="Henkel C."/>
            <person name="Chen W.J."/>
            <person name="Zahm M."/>
            <person name="Cabau C."/>
            <person name="Klopp C."/>
            <person name="Thompson A.W."/>
            <person name="Robinson-Rechavi M."/>
            <person name="Braasch I."/>
            <person name="Lecointre G."/>
            <person name="Bobe J."/>
            <person name="Postlethwait J.H."/>
            <person name="Berthelot C."/>
            <person name="Roest Crollius H."/>
            <person name="Guiguen Y."/>
        </authorList>
    </citation>
    <scope>NUCLEOTIDE SEQUENCE</scope>
    <source>
        <strain evidence="1">WJC10195</strain>
    </source>
</reference>